<dbReference type="GO" id="GO:0003755">
    <property type="term" value="F:peptidyl-prolyl cis-trans isomerase activity"/>
    <property type="evidence" value="ECO:0007669"/>
    <property type="project" value="UniProtKB-UniRule"/>
</dbReference>
<keyword evidence="3 5" id="KW-0697">Rotamase</keyword>
<proteinExistence type="inferred from homology"/>
<comment type="similarity">
    <text evidence="2 6">Belongs to the FKBP-type PPIase family.</text>
</comment>
<dbReference type="Pfam" id="PF01346">
    <property type="entry name" value="FKBP_N"/>
    <property type="match status" value="1"/>
</dbReference>
<dbReference type="PANTHER" id="PTHR43811:SF19">
    <property type="entry name" value="39 KDA FK506-BINDING NUCLEAR PROTEIN"/>
    <property type="match status" value="1"/>
</dbReference>
<dbReference type="Pfam" id="PF00254">
    <property type="entry name" value="FKBP_C"/>
    <property type="match status" value="1"/>
</dbReference>
<dbReference type="InterPro" id="IPR000774">
    <property type="entry name" value="PPIase_FKBP_N"/>
</dbReference>
<evidence type="ECO:0000256" key="1">
    <source>
        <dbReference type="ARBA" id="ARBA00000971"/>
    </source>
</evidence>
<dbReference type="AlphaFoldDB" id="A0A383TVX2"/>
<dbReference type="InterPro" id="IPR046357">
    <property type="entry name" value="PPIase_dom_sf"/>
</dbReference>
<accession>A0A383TVX2</accession>
<evidence type="ECO:0000256" key="2">
    <source>
        <dbReference type="ARBA" id="ARBA00006577"/>
    </source>
</evidence>
<feature type="chain" id="PRO_5016905150" description="Peptidyl-prolyl cis-trans isomerase" evidence="7">
    <location>
        <begin position="22"/>
        <end position="289"/>
    </location>
</feature>
<dbReference type="InterPro" id="IPR036944">
    <property type="entry name" value="PPIase_FKBP_N_sf"/>
</dbReference>
<evidence type="ECO:0000313" key="10">
    <source>
        <dbReference type="Proteomes" id="UP000262142"/>
    </source>
</evidence>
<dbReference type="RefSeq" id="WP_119058957.1">
    <property type="nucleotide sequence ID" value="NZ_UNSC01000001.1"/>
</dbReference>
<evidence type="ECO:0000256" key="3">
    <source>
        <dbReference type="ARBA" id="ARBA00023110"/>
    </source>
</evidence>
<dbReference type="Gene3D" id="3.10.50.40">
    <property type="match status" value="1"/>
</dbReference>
<evidence type="ECO:0000259" key="8">
    <source>
        <dbReference type="PROSITE" id="PS50059"/>
    </source>
</evidence>
<dbReference type="PANTHER" id="PTHR43811">
    <property type="entry name" value="FKBP-TYPE PEPTIDYL-PROLYL CIS-TRANS ISOMERASE FKPA"/>
    <property type="match status" value="1"/>
</dbReference>
<dbReference type="EMBL" id="UNSC01000001">
    <property type="protein sequence ID" value="SZD71378.1"/>
    <property type="molecule type" value="Genomic_DNA"/>
</dbReference>
<keyword evidence="4 5" id="KW-0413">Isomerase</keyword>
<dbReference type="PROSITE" id="PS50059">
    <property type="entry name" value="FKBP_PPIASE"/>
    <property type="match status" value="1"/>
</dbReference>
<evidence type="ECO:0000313" key="9">
    <source>
        <dbReference type="EMBL" id="SZD71378.1"/>
    </source>
</evidence>
<organism evidence="9 10">
    <name type="scientific">Candidatus Ornithobacterium hominis</name>
    <dbReference type="NCBI Taxonomy" id="2497989"/>
    <lineage>
        <taxon>Bacteria</taxon>
        <taxon>Pseudomonadati</taxon>
        <taxon>Bacteroidota</taxon>
        <taxon>Flavobacteriia</taxon>
        <taxon>Flavobacteriales</taxon>
        <taxon>Weeksellaceae</taxon>
        <taxon>Ornithobacterium</taxon>
    </lineage>
</organism>
<gene>
    <name evidence="9" type="primary">fklB</name>
    <name evidence="9" type="ORF">SAMEA104719789_00477</name>
</gene>
<dbReference type="EC" id="5.2.1.8" evidence="6"/>
<evidence type="ECO:0000256" key="5">
    <source>
        <dbReference type="PROSITE-ProRule" id="PRU00277"/>
    </source>
</evidence>
<reference evidence="9 10" key="1">
    <citation type="submission" date="2018-09" db="EMBL/GenBank/DDBJ databases">
        <authorList>
            <consortium name="Pathogen Informatics"/>
        </authorList>
    </citation>
    <scope>NUCLEOTIDE SEQUENCE [LARGE SCALE GENOMIC DNA]</scope>
    <source>
        <strain evidence="9 10">OH-22767</strain>
    </source>
</reference>
<keyword evidence="10" id="KW-1185">Reference proteome</keyword>
<evidence type="ECO:0000256" key="6">
    <source>
        <dbReference type="RuleBase" id="RU003915"/>
    </source>
</evidence>
<sequence length="289" mass="31438">MKKVLLIISVFAIFSSCKDTANSGTQSTDAALTAEGKDASYAFGINLGQQVESLQNNPQMSDSLILSDFEKGVYAYLKNPERENSYAIGVSFGQQVKGALENEVLKGGLSKDEIIKGLMDYLNKKEMRVPVDSVQSKMNAFYQSRLTASAEGKKKEGAEYLAKVKQEKDVNTTPSGLAYKVIQEGEGESPTIGDLVKVKYTGKTVAGKVFDSTEKNNGGEAIELPLQEGALIEGWTEALQFMKKGGKYELYIPSDLGYGDRQMGGDIAPGETLIFDMELVDFKKGEAQQ</sequence>
<dbReference type="SUPFAM" id="SSF54534">
    <property type="entry name" value="FKBP-like"/>
    <property type="match status" value="1"/>
</dbReference>
<dbReference type="Proteomes" id="UP000262142">
    <property type="component" value="Unassembled WGS sequence"/>
</dbReference>
<protein>
    <recommendedName>
        <fullName evidence="6">Peptidyl-prolyl cis-trans isomerase</fullName>
        <ecNumber evidence="6">5.2.1.8</ecNumber>
    </recommendedName>
</protein>
<keyword evidence="7" id="KW-0732">Signal</keyword>
<feature type="signal peptide" evidence="7">
    <location>
        <begin position="1"/>
        <end position="21"/>
    </location>
</feature>
<dbReference type="PROSITE" id="PS51257">
    <property type="entry name" value="PROKAR_LIPOPROTEIN"/>
    <property type="match status" value="1"/>
</dbReference>
<dbReference type="Gene3D" id="1.10.287.460">
    <property type="entry name" value="Peptidyl-prolyl cis-trans isomerase, FKBP-type, N-terminal domain"/>
    <property type="match status" value="1"/>
</dbReference>
<name>A0A383TVX2_9FLAO</name>
<evidence type="ECO:0000256" key="4">
    <source>
        <dbReference type="ARBA" id="ARBA00023235"/>
    </source>
</evidence>
<evidence type="ECO:0000256" key="7">
    <source>
        <dbReference type="SAM" id="SignalP"/>
    </source>
</evidence>
<feature type="domain" description="PPIase FKBP-type" evidence="8">
    <location>
        <begin position="193"/>
        <end position="283"/>
    </location>
</feature>
<dbReference type="InterPro" id="IPR001179">
    <property type="entry name" value="PPIase_FKBP_dom"/>
</dbReference>
<dbReference type="GO" id="GO:0006457">
    <property type="term" value="P:protein folding"/>
    <property type="evidence" value="ECO:0007669"/>
    <property type="project" value="InterPro"/>
</dbReference>
<dbReference type="OrthoDB" id="9814548at2"/>
<comment type="catalytic activity">
    <reaction evidence="1 5 6">
        <text>[protein]-peptidylproline (omega=180) = [protein]-peptidylproline (omega=0)</text>
        <dbReference type="Rhea" id="RHEA:16237"/>
        <dbReference type="Rhea" id="RHEA-COMP:10747"/>
        <dbReference type="Rhea" id="RHEA-COMP:10748"/>
        <dbReference type="ChEBI" id="CHEBI:83833"/>
        <dbReference type="ChEBI" id="CHEBI:83834"/>
        <dbReference type="EC" id="5.2.1.8"/>
    </reaction>
</comment>